<dbReference type="CDD" id="cd00009">
    <property type="entry name" value="AAA"/>
    <property type="match status" value="1"/>
</dbReference>
<protein>
    <submittedName>
        <fullName evidence="6">ATPase, MoxR-like family</fullName>
    </submittedName>
</protein>
<dbReference type="InterPro" id="IPR050764">
    <property type="entry name" value="CbbQ/NirQ/NorQ/GpvN"/>
</dbReference>
<dbReference type="InterPro" id="IPR041628">
    <property type="entry name" value="ChlI/MoxR_AAA_lid"/>
</dbReference>
<dbReference type="Pfam" id="PF17863">
    <property type="entry name" value="AAA_lid_2"/>
    <property type="match status" value="1"/>
</dbReference>
<dbReference type="eggNOG" id="COG0714">
    <property type="taxonomic scope" value="Bacteria"/>
</dbReference>
<dbReference type="InterPro" id="IPR027417">
    <property type="entry name" value="P-loop_NTPase"/>
</dbReference>
<dbReference type="AlphaFoldDB" id="A0A066TEK5"/>
<keyword evidence="2" id="KW-0067">ATP-binding</keyword>
<dbReference type="InterPro" id="IPR011703">
    <property type="entry name" value="ATPase_AAA-3"/>
</dbReference>
<accession>A0A066TEK5</accession>
<organism evidence="6 7">
    <name type="scientific">Snodgrassella communis</name>
    <dbReference type="NCBI Taxonomy" id="2946699"/>
    <lineage>
        <taxon>Bacteria</taxon>
        <taxon>Pseudomonadati</taxon>
        <taxon>Pseudomonadota</taxon>
        <taxon>Betaproteobacteria</taxon>
        <taxon>Neisseriales</taxon>
        <taxon>Neisseriaceae</taxon>
        <taxon>Snodgrassella</taxon>
    </lineage>
</organism>
<dbReference type="FunFam" id="3.40.50.300:FF:000640">
    <property type="entry name" value="MoxR family ATPase"/>
    <property type="match status" value="1"/>
</dbReference>
<reference evidence="6 7" key="1">
    <citation type="submission" date="2014-03" db="EMBL/GenBank/DDBJ databases">
        <title>The genomes of two eusocial bee gut symbionts.</title>
        <authorList>
            <person name="Kwong W.K."/>
            <person name="Engel P."/>
            <person name="Koch H."/>
            <person name="Moran N.A."/>
        </authorList>
    </citation>
    <scope>NUCLEOTIDE SEQUENCE [LARGE SCALE GENOMIC DNA]</scope>
    <source>
        <strain evidence="7">wkB29</strain>
    </source>
</reference>
<dbReference type="Gene3D" id="1.10.8.80">
    <property type="entry name" value="Magnesium chelatase subunit I, C-Terminal domain"/>
    <property type="match status" value="1"/>
</dbReference>
<sequence>MNPKLEPIFKQLNALILGKQQLLIQIVTCVLARGHVLLEDVPGVGKTTLAHALAAVLGLNYQRVQFTNDMLPADLLGVSVFQPKTSEFIFHPGPVFNSFLLADEINRASPKLQSALLEAMEERQVSVDGKTYALPNPFLVVATQNPTEQLGTYPLPESQLDRFMMCLSIGYPAEKEEKQLYLSGGRRQFVPRLKAVCNGEILQQWQAEVAKVNLSATAADYVYRLVAATRTPGTFATGLSPRAGLAVVQAAKAHAWVHGRAHVVPEDVKAVWVAVAAHRLQTLQSQTRSSTLLTEMLNYVAVV</sequence>
<evidence type="ECO:0000256" key="2">
    <source>
        <dbReference type="ARBA" id="ARBA00022840"/>
    </source>
</evidence>
<dbReference type="Proteomes" id="UP000027170">
    <property type="component" value="Unassembled WGS sequence"/>
</dbReference>
<dbReference type="PANTHER" id="PTHR42759">
    <property type="entry name" value="MOXR FAMILY PROTEIN"/>
    <property type="match status" value="1"/>
</dbReference>
<evidence type="ECO:0000259" key="5">
    <source>
        <dbReference type="Pfam" id="PF17863"/>
    </source>
</evidence>
<feature type="domain" description="ChlI/MoxR AAA lid" evidence="5">
    <location>
        <begin position="228"/>
        <end position="287"/>
    </location>
</feature>
<dbReference type="Gene3D" id="3.40.50.300">
    <property type="entry name" value="P-loop containing nucleotide triphosphate hydrolases"/>
    <property type="match status" value="1"/>
</dbReference>
<keyword evidence="7" id="KW-1185">Reference proteome</keyword>
<feature type="domain" description="ATPase AAA-3" evidence="4">
    <location>
        <begin position="35"/>
        <end position="165"/>
    </location>
</feature>
<comment type="similarity">
    <text evidence="3">Belongs to the MoxR family.</text>
</comment>
<dbReference type="SUPFAM" id="SSF52540">
    <property type="entry name" value="P-loop containing nucleoside triphosphate hydrolases"/>
    <property type="match status" value="1"/>
</dbReference>
<dbReference type="GO" id="GO:0005524">
    <property type="term" value="F:ATP binding"/>
    <property type="evidence" value="ECO:0007669"/>
    <property type="project" value="UniProtKB-KW"/>
</dbReference>
<evidence type="ECO:0000259" key="4">
    <source>
        <dbReference type="Pfam" id="PF07726"/>
    </source>
</evidence>
<dbReference type="RefSeq" id="WP_037405098.1">
    <property type="nucleotide sequence ID" value="NZ_JFZV01000001.1"/>
</dbReference>
<evidence type="ECO:0000256" key="3">
    <source>
        <dbReference type="ARBA" id="ARBA00061607"/>
    </source>
</evidence>
<dbReference type="Pfam" id="PF07726">
    <property type="entry name" value="AAA_3"/>
    <property type="match status" value="1"/>
</dbReference>
<dbReference type="GO" id="GO:0016887">
    <property type="term" value="F:ATP hydrolysis activity"/>
    <property type="evidence" value="ECO:0007669"/>
    <property type="project" value="InterPro"/>
</dbReference>
<proteinExistence type="inferred from homology"/>
<name>A0A066TEK5_9NEIS</name>
<dbReference type="PANTHER" id="PTHR42759:SF5">
    <property type="entry name" value="METHANOL DEHYDROGENASE REGULATOR"/>
    <property type="match status" value="1"/>
</dbReference>
<evidence type="ECO:0000256" key="1">
    <source>
        <dbReference type="ARBA" id="ARBA00022741"/>
    </source>
</evidence>
<keyword evidence="1" id="KW-0547">Nucleotide-binding</keyword>
<evidence type="ECO:0000313" key="6">
    <source>
        <dbReference type="EMBL" id="KDN15824.1"/>
    </source>
</evidence>
<gene>
    <name evidence="6" type="ORF">SALWKB29_0243</name>
</gene>
<comment type="caution">
    <text evidence="6">The sequence shown here is derived from an EMBL/GenBank/DDBJ whole genome shotgun (WGS) entry which is preliminary data.</text>
</comment>
<dbReference type="PIRSF" id="PIRSF002849">
    <property type="entry name" value="AAA_ATPase_chaperone_MoxR_prd"/>
    <property type="match status" value="1"/>
</dbReference>
<dbReference type="EMBL" id="JFZV01000001">
    <property type="protein sequence ID" value="KDN15824.1"/>
    <property type="molecule type" value="Genomic_DNA"/>
</dbReference>
<dbReference type="OrthoDB" id="9808397at2"/>
<evidence type="ECO:0000313" key="7">
    <source>
        <dbReference type="Proteomes" id="UP000027170"/>
    </source>
</evidence>